<name>A0ABV4BY67_9MYCO</name>
<protein>
    <recommendedName>
        <fullName evidence="4">Membrane protein ArfB</fullName>
    </recommendedName>
</protein>
<keyword evidence="1" id="KW-0812">Transmembrane</keyword>
<dbReference type="EMBL" id="JBGEDP010000001">
    <property type="protein sequence ID" value="MEY8014677.1"/>
    <property type="molecule type" value="Genomic_DNA"/>
</dbReference>
<dbReference type="RefSeq" id="WP_369737122.1">
    <property type="nucleotide sequence ID" value="NZ_JBGEDP010000001.1"/>
</dbReference>
<sequence>MDFIIQWLWYLLAFVAGSALAWVIATRLVKRSAARKVFAGLTGEETGVRR</sequence>
<evidence type="ECO:0008006" key="4">
    <source>
        <dbReference type="Google" id="ProtNLM"/>
    </source>
</evidence>
<evidence type="ECO:0000313" key="2">
    <source>
        <dbReference type="EMBL" id="MEY8014677.1"/>
    </source>
</evidence>
<organism evidence="2 3">
    <name type="scientific">Mycobacterium servetii</name>
    <dbReference type="NCBI Taxonomy" id="3237418"/>
    <lineage>
        <taxon>Bacteria</taxon>
        <taxon>Bacillati</taxon>
        <taxon>Actinomycetota</taxon>
        <taxon>Actinomycetes</taxon>
        <taxon>Mycobacteriales</taxon>
        <taxon>Mycobacteriaceae</taxon>
        <taxon>Mycobacterium</taxon>
    </lineage>
</organism>
<feature type="transmembrane region" description="Helical" evidence="1">
    <location>
        <begin position="6"/>
        <end position="25"/>
    </location>
</feature>
<evidence type="ECO:0000256" key="1">
    <source>
        <dbReference type="SAM" id="Phobius"/>
    </source>
</evidence>
<reference evidence="2 3" key="1">
    <citation type="submission" date="2024-08" db="EMBL/GenBank/DDBJ databases">
        <title>Mycobacterium servetensis sp. nov., a novel rapid-growing mycobacterial species recovered from a human patient in Zaragoza, Spain.</title>
        <authorList>
            <person name="Tristancho-Baro A.I."/>
            <person name="Buenestado-Serrano S."/>
            <person name="Garcia De Viedma D."/>
            <person name="Milagro-Beamonte A."/>
            <person name="Burillo N."/>
            <person name="Sanz S."/>
            <person name="Lopez-Calleja A.I."/>
            <person name="Penas-Utrilla D."/>
            <person name="Guardingo M."/>
            <person name="Garcia M.J."/>
            <person name="Vinuelas-Bayon J."/>
        </authorList>
    </citation>
    <scope>NUCLEOTIDE SEQUENCE [LARGE SCALE GENOMIC DNA]</scope>
    <source>
        <strain evidence="3">HUMS_12744610</strain>
    </source>
</reference>
<dbReference type="Proteomes" id="UP001564760">
    <property type="component" value="Unassembled WGS sequence"/>
</dbReference>
<evidence type="ECO:0000313" key="3">
    <source>
        <dbReference type="Proteomes" id="UP001564760"/>
    </source>
</evidence>
<proteinExistence type="predicted"/>
<keyword evidence="1" id="KW-0472">Membrane</keyword>
<keyword evidence="1" id="KW-1133">Transmembrane helix</keyword>
<gene>
    <name evidence="2" type="ORF">AB8998_06470</name>
</gene>
<comment type="caution">
    <text evidence="2">The sequence shown here is derived from an EMBL/GenBank/DDBJ whole genome shotgun (WGS) entry which is preliminary data.</text>
</comment>
<keyword evidence="3" id="KW-1185">Reference proteome</keyword>
<accession>A0ABV4BY67</accession>